<reference evidence="5 6" key="1">
    <citation type="journal article" date="2019" name="Sci. Rep.">
        <title>A high-quality genome of Eragrostis curvula grass provides insights into Poaceae evolution and supports new strategies to enhance forage quality.</title>
        <authorList>
            <person name="Carballo J."/>
            <person name="Santos B.A.C.M."/>
            <person name="Zappacosta D."/>
            <person name="Garbus I."/>
            <person name="Selva J.P."/>
            <person name="Gallo C.A."/>
            <person name="Diaz A."/>
            <person name="Albertini E."/>
            <person name="Caccamo M."/>
            <person name="Echenique V."/>
        </authorList>
    </citation>
    <scope>NUCLEOTIDE SEQUENCE [LARGE SCALE GENOMIC DNA]</scope>
    <source>
        <strain evidence="6">cv. Victoria</strain>
        <tissue evidence="5">Leaf</tissue>
    </source>
</reference>
<dbReference type="Proteomes" id="UP000324897">
    <property type="component" value="Chromosome 6"/>
</dbReference>
<dbReference type="Pfam" id="PF03321">
    <property type="entry name" value="GH3"/>
    <property type="match status" value="1"/>
</dbReference>
<comment type="caution">
    <text evidence="5">The sequence shown here is derived from an EMBL/GenBank/DDBJ whole genome shotgun (WGS) entry which is preliminary data.</text>
</comment>
<dbReference type="InterPro" id="IPR055378">
    <property type="entry name" value="GH3_C"/>
</dbReference>
<dbReference type="OrthoDB" id="10004661at2759"/>
<dbReference type="GO" id="GO:0005737">
    <property type="term" value="C:cytoplasm"/>
    <property type="evidence" value="ECO:0007669"/>
    <property type="project" value="TreeGrafter"/>
</dbReference>
<accession>A0A5J9WRH8</accession>
<sequence length="609" mass="66103">MAGMSKMKPGLASDAVNLAFIEAITADADAVQGRVLSEILGRNGESEYLTEKCGGLSGSASVDVRAAFRAKVPMATYEDLLPYIRRIADGDRSAILTGTANPVTELFTSSGTSGGERKMIPTVEDEVDRRYLLEGLFTTVMNQHAPGIDKGKSMYFLFVSSQSKTAGGLTAGTVMTSYYKSKQYAGHAYPQNNTSPTAAILCEDAAQSTYAQMLCGLCQRRDVMHVGAVFAVALVRAVRFLQDNWERLAADIDAGELLGQGEGGGVITDPAVRAAVAAVLRRPDPELAAFVRAECGKGDWAGIIPRIWPNTKYLGTVVTGSMAQYVPTLNYYSGGLPMASDIWGASEGDFGLNLSPLCDPYEASYTIMPNMAYFEFLPVVDDGDSDAASHDDQLVELAQVEAGKEYEMVITTYAGLNRYRLGDVLRVTGFHNAAPMVRFVRRKNTLLSIDVDKTDEAELQAAVERASALLRPHGAAVVEYTSRACTAAVPGRYVIYWELRTDKEDTVVNDNVLERCCLEMEEALSTVYRQKRVEDGSIAPLQIRVVQPATFDKLLDYAISRGTSIAQYKVPRCVTENPPLVDLLDSRVVSTHVSSALPHWAPDQPSSNK</sequence>
<dbReference type="GO" id="GO:0016881">
    <property type="term" value="F:acid-amino acid ligase activity"/>
    <property type="evidence" value="ECO:0007669"/>
    <property type="project" value="TreeGrafter"/>
</dbReference>
<gene>
    <name evidence="5" type="ORF">EJB05_02088</name>
</gene>
<keyword evidence="2" id="KW-0436">Ligase</keyword>
<evidence type="ECO:0000313" key="5">
    <source>
        <dbReference type="EMBL" id="TVU50701.1"/>
    </source>
</evidence>
<evidence type="ECO:0000313" key="6">
    <source>
        <dbReference type="Proteomes" id="UP000324897"/>
    </source>
</evidence>
<comment type="similarity">
    <text evidence="1">Belongs to the IAA-amido conjugating enzyme family.</text>
</comment>
<evidence type="ECO:0000256" key="2">
    <source>
        <dbReference type="ARBA" id="ARBA00022598"/>
    </source>
</evidence>
<dbReference type="EMBL" id="RWGY01000002">
    <property type="protein sequence ID" value="TVU50701.1"/>
    <property type="molecule type" value="Genomic_DNA"/>
</dbReference>
<dbReference type="Pfam" id="PF23572">
    <property type="entry name" value="GH3_C"/>
    <property type="match status" value="1"/>
</dbReference>
<dbReference type="PANTHER" id="PTHR31901:SF60">
    <property type="match status" value="1"/>
</dbReference>
<proteinExistence type="inferred from homology"/>
<evidence type="ECO:0008006" key="7">
    <source>
        <dbReference type="Google" id="ProtNLM"/>
    </source>
</evidence>
<evidence type="ECO:0000256" key="1">
    <source>
        <dbReference type="ARBA" id="ARBA00008068"/>
    </source>
</evidence>
<dbReference type="AlphaFoldDB" id="A0A5J9WRH8"/>
<feature type="non-terminal residue" evidence="5">
    <location>
        <position position="1"/>
    </location>
</feature>
<dbReference type="PANTHER" id="PTHR31901">
    <property type="entry name" value="GH3 DOMAIN-CONTAINING PROTEIN"/>
    <property type="match status" value="1"/>
</dbReference>
<dbReference type="InterPro" id="IPR055377">
    <property type="entry name" value="GH3_M"/>
</dbReference>
<feature type="domain" description="GH3 middle" evidence="3">
    <location>
        <begin position="365"/>
        <end position="442"/>
    </location>
</feature>
<keyword evidence="6" id="KW-1185">Reference proteome</keyword>
<feature type="domain" description="GH3 C-terminal" evidence="4">
    <location>
        <begin position="458"/>
        <end position="577"/>
    </location>
</feature>
<evidence type="ECO:0000259" key="4">
    <source>
        <dbReference type="Pfam" id="PF23572"/>
    </source>
</evidence>
<dbReference type="Gramene" id="TVU50701">
    <property type="protein sequence ID" value="TVU50701"/>
    <property type="gene ID" value="EJB05_02088"/>
</dbReference>
<evidence type="ECO:0000259" key="3">
    <source>
        <dbReference type="Pfam" id="PF23571"/>
    </source>
</evidence>
<dbReference type="InterPro" id="IPR004993">
    <property type="entry name" value="GH3"/>
</dbReference>
<organism evidence="5 6">
    <name type="scientific">Eragrostis curvula</name>
    <name type="common">weeping love grass</name>
    <dbReference type="NCBI Taxonomy" id="38414"/>
    <lineage>
        <taxon>Eukaryota</taxon>
        <taxon>Viridiplantae</taxon>
        <taxon>Streptophyta</taxon>
        <taxon>Embryophyta</taxon>
        <taxon>Tracheophyta</taxon>
        <taxon>Spermatophyta</taxon>
        <taxon>Magnoliopsida</taxon>
        <taxon>Liliopsida</taxon>
        <taxon>Poales</taxon>
        <taxon>Poaceae</taxon>
        <taxon>PACMAD clade</taxon>
        <taxon>Chloridoideae</taxon>
        <taxon>Eragrostideae</taxon>
        <taxon>Eragrostidinae</taxon>
        <taxon>Eragrostis</taxon>
    </lineage>
</organism>
<name>A0A5J9WRH8_9POAL</name>
<protein>
    <recommendedName>
        <fullName evidence="7">GH3 auxin-responsive promoter</fullName>
    </recommendedName>
</protein>
<dbReference type="Pfam" id="PF23571">
    <property type="entry name" value="GH3_M"/>
    <property type="match status" value="1"/>
</dbReference>